<proteinExistence type="predicted"/>
<evidence type="ECO:0000313" key="4">
    <source>
        <dbReference type="Proteomes" id="UP000274046"/>
    </source>
</evidence>
<dbReference type="EMBL" id="RBEE01000044">
    <property type="protein sequence ID" value="RNL50162.1"/>
    <property type="molecule type" value="Genomic_DNA"/>
</dbReference>
<evidence type="ECO:0000259" key="2">
    <source>
        <dbReference type="Pfam" id="PF20385"/>
    </source>
</evidence>
<dbReference type="AlphaFoldDB" id="A0A3N0BN58"/>
<name>A0A3N0BN58_9SPHI</name>
<protein>
    <recommendedName>
        <fullName evidence="2">DUF6680 domain-containing protein</fullName>
    </recommendedName>
</protein>
<sequence>MNVSQFLKDYGEIISVTLIPILIFYVGKKLQDRDSKNQAKLKLFLGIMANRRKVPPSIDLADCLNQIDVVFQDNKKVRIAWRAYFDSLNPHSQHNANANSFFLDLLSEIANDLNYRDLKQTELDRFYRPQYYDDLANTQEIYFREYLRILQRSKNLAEPFSEEEYLEHIKNGK</sequence>
<keyword evidence="1" id="KW-1133">Transmembrane helix</keyword>
<keyword evidence="1" id="KW-0472">Membrane</keyword>
<keyword evidence="1" id="KW-0812">Transmembrane</keyword>
<dbReference type="Proteomes" id="UP000274046">
    <property type="component" value="Unassembled WGS sequence"/>
</dbReference>
<dbReference type="Pfam" id="PF20385">
    <property type="entry name" value="DUF6680"/>
    <property type="match status" value="1"/>
</dbReference>
<dbReference type="RefSeq" id="WP_123207275.1">
    <property type="nucleotide sequence ID" value="NZ_RBEE01000044.1"/>
</dbReference>
<evidence type="ECO:0000256" key="1">
    <source>
        <dbReference type="SAM" id="Phobius"/>
    </source>
</evidence>
<feature type="transmembrane region" description="Helical" evidence="1">
    <location>
        <begin position="6"/>
        <end position="26"/>
    </location>
</feature>
<organism evidence="3 4">
    <name type="scientific">Pedobacter jejuensis</name>
    <dbReference type="NCBI Taxonomy" id="1268550"/>
    <lineage>
        <taxon>Bacteria</taxon>
        <taxon>Pseudomonadati</taxon>
        <taxon>Bacteroidota</taxon>
        <taxon>Sphingobacteriia</taxon>
        <taxon>Sphingobacteriales</taxon>
        <taxon>Sphingobacteriaceae</taxon>
        <taxon>Pedobacter</taxon>
    </lineage>
</organism>
<keyword evidence="4" id="KW-1185">Reference proteome</keyword>
<comment type="caution">
    <text evidence="3">The sequence shown here is derived from an EMBL/GenBank/DDBJ whole genome shotgun (WGS) entry which is preliminary data.</text>
</comment>
<dbReference type="InterPro" id="IPR046502">
    <property type="entry name" value="DUF6680"/>
</dbReference>
<evidence type="ECO:0000313" key="3">
    <source>
        <dbReference type="EMBL" id="RNL50162.1"/>
    </source>
</evidence>
<dbReference type="OrthoDB" id="1493783at2"/>
<gene>
    <name evidence="3" type="ORF">D7004_18285</name>
</gene>
<accession>A0A3N0BN58</accession>
<reference evidence="3 4" key="1">
    <citation type="submission" date="2018-10" db="EMBL/GenBank/DDBJ databases">
        <title>Genome sequencing of Pedobacter jejuensis TNB23.</title>
        <authorList>
            <person name="Cho Y.-J."/>
            <person name="Cho A."/>
            <person name="Kim O.-S."/>
        </authorList>
    </citation>
    <scope>NUCLEOTIDE SEQUENCE [LARGE SCALE GENOMIC DNA]</scope>
    <source>
        <strain evidence="3 4">TNB23</strain>
    </source>
</reference>
<feature type="domain" description="DUF6680" evidence="2">
    <location>
        <begin position="8"/>
        <end position="165"/>
    </location>
</feature>